<protein>
    <submittedName>
        <fullName evidence="3">Uncharacterized protein</fullName>
    </submittedName>
</protein>
<keyword evidence="2" id="KW-0472">Membrane</keyword>
<name>A0A9P7GET5_9AGAR</name>
<reference evidence="3" key="2">
    <citation type="submission" date="2021-10" db="EMBL/GenBank/DDBJ databases">
        <title>Phylogenomics reveals ancestral predisposition of the termite-cultivated fungus Termitomyces towards a domesticated lifestyle.</title>
        <authorList>
            <person name="Auxier B."/>
            <person name="Grum-Grzhimaylo A."/>
            <person name="Cardenas M.E."/>
            <person name="Lodge J.D."/>
            <person name="Laessoe T."/>
            <person name="Pedersen O."/>
            <person name="Smith M.E."/>
            <person name="Kuyper T.W."/>
            <person name="Franco-Molano E.A."/>
            <person name="Baroni T.J."/>
            <person name="Aanen D.K."/>
        </authorList>
    </citation>
    <scope>NUCLEOTIDE SEQUENCE</scope>
    <source>
        <strain evidence="3">D49</strain>
    </source>
</reference>
<dbReference type="EMBL" id="JABCKI010001273">
    <property type="protein sequence ID" value="KAG5649262.1"/>
    <property type="molecule type" value="Genomic_DNA"/>
</dbReference>
<evidence type="ECO:0000313" key="4">
    <source>
        <dbReference type="Proteomes" id="UP000717328"/>
    </source>
</evidence>
<sequence length="124" mass="14121">MFAEMKAHVNILERKIVELENQTQEQLARLDTELSHNHNPGLIQRWHDEALQGEVKHSACLDAIEKDAKEKATRFIHIELRVLTTGKFSLARFVALVASLVLAQYLLALAIAIGQQRRNMRNLA</sequence>
<organism evidence="3 4">
    <name type="scientific">Sphagnurus paluster</name>
    <dbReference type="NCBI Taxonomy" id="117069"/>
    <lineage>
        <taxon>Eukaryota</taxon>
        <taxon>Fungi</taxon>
        <taxon>Dikarya</taxon>
        <taxon>Basidiomycota</taxon>
        <taxon>Agaricomycotina</taxon>
        <taxon>Agaricomycetes</taxon>
        <taxon>Agaricomycetidae</taxon>
        <taxon>Agaricales</taxon>
        <taxon>Tricholomatineae</taxon>
        <taxon>Lyophyllaceae</taxon>
        <taxon>Sphagnurus</taxon>
    </lineage>
</organism>
<evidence type="ECO:0000256" key="1">
    <source>
        <dbReference type="SAM" id="Coils"/>
    </source>
</evidence>
<accession>A0A9P7GET5</accession>
<dbReference type="AlphaFoldDB" id="A0A9P7GET5"/>
<proteinExistence type="predicted"/>
<keyword evidence="1" id="KW-0175">Coiled coil</keyword>
<reference evidence="3" key="1">
    <citation type="submission" date="2021-02" db="EMBL/GenBank/DDBJ databases">
        <authorList>
            <person name="Nieuwenhuis M."/>
            <person name="Van De Peppel L.J.J."/>
        </authorList>
    </citation>
    <scope>NUCLEOTIDE SEQUENCE</scope>
    <source>
        <strain evidence="3">D49</strain>
    </source>
</reference>
<comment type="caution">
    <text evidence="3">The sequence shown here is derived from an EMBL/GenBank/DDBJ whole genome shotgun (WGS) entry which is preliminary data.</text>
</comment>
<feature type="coiled-coil region" evidence="1">
    <location>
        <begin position="2"/>
        <end position="29"/>
    </location>
</feature>
<gene>
    <name evidence="3" type="ORF">H0H81_005037</name>
</gene>
<feature type="transmembrane region" description="Helical" evidence="2">
    <location>
        <begin position="90"/>
        <end position="113"/>
    </location>
</feature>
<keyword evidence="2" id="KW-1133">Transmembrane helix</keyword>
<evidence type="ECO:0000313" key="3">
    <source>
        <dbReference type="EMBL" id="KAG5649262.1"/>
    </source>
</evidence>
<keyword evidence="2" id="KW-0812">Transmembrane</keyword>
<dbReference type="Proteomes" id="UP000717328">
    <property type="component" value="Unassembled WGS sequence"/>
</dbReference>
<evidence type="ECO:0000256" key="2">
    <source>
        <dbReference type="SAM" id="Phobius"/>
    </source>
</evidence>
<keyword evidence="4" id="KW-1185">Reference proteome</keyword>